<protein>
    <submittedName>
        <fullName evidence="1">Uncharacterized protein</fullName>
    </submittedName>
</protein>
<organism evidence="1">
    <name type="scientific">marine sediment metagenome</name>
    <dbReference type="NCBI Taxonomy" id="412755"/>
    <lineage>
        <taxon>unclassified sequences</taxon>
        <taxon>metagenomes</taxon>
        <taxon>ecological metagenomes</taxon>
    </lineage>
</organism>
<feature type="non-terminal residue" evidence="1">
    <location>
        <position position="74"/>
    </location>
</feature>
<accession>A0A0F9EYK5</accession>
<comment type="caution">
    <text evidence="1">The sequence shown here is derived from an EMBL/GenBank/DDBJ whole genome shotgun (WGS) entry which is preliminary data.</text>
</comment>
<dbReference type="EMBL" id="LAZR01023256">
    <property type="protein sequence ID" value="KKL79134.1"/>
    <property type="molecule type" value="Genomic_DNA"/>
</dbReference>
<evidence type="ECO:0000313" key="1">
    <source>
        <dbReference type="EMBL" id="KKL79134.1"/>
    </source>
</evidence>
<name>A0A0F9EYK5_9ZZZZ</name>
<dbReference type="AlphaFoldDB" id="A0A0F9EYK5"/>
<sequence>MAPLFRGEVGHYYKTRFIEETNVLVNTIGSGSVFGEAVFFGADSVREGVAIPEEIRIDIPKDFGRDQGIAWYAL</sequence>
<reference evidence="1" key="1">
    <citation type="journal article" date="2015" name="Nature">
        <title>Complex archaea that bridge the gap between prokaryotes and eukaryotes.</title>
        <authorList>
            <person name="Spang A."/>
            <person name="Saw J.H."/>
            <person name="Jorgensen S.L."/>
            <person name="Zaremba-Niedzwiedzka K."/>
            <person name="Martijn J."/>
            <person name="Lind A.E."/>
            <person name="van Eijk R."/>
            <person name="Schleper C."/>
            <person name="Guy L."/>
            <person name="Ettema T.J."/>
        </authorList>
    </citation>
    <scope>NUCLEOTIDE SEQUENCE</scope>
</reference>
<proteinExistence type="predicted"/>
<gene>
    <name evidence="1" type="ORF">LCGC14_2017860</name>
</gene>